<protein>
    <recommendedName>
        <fullName evidence="3">DUF302 domain-containing protein</fullName>
    </recommendedName>
</protein>
<dbReference type="EMBL" id="KV429236">
    <property type="protein sequence ID" value="KZT63144.1"/>
    <property type="molecule type" value="Genomic_DNA"/>
</dbReference>
<dbReference type="Pfam" id="PF03625">
    <property type="entry name" value="DUF302"/>
    <property type="match status" value="1"/>
</dbReference>
<proteinExistence type="predicted"/>
<gene>
    <name evidence="4" type="ORF">DAEQUDRAFT_783064</name>
</gene>
<feature type="compositionally biased region" description="Low complexity" evidence="1">
    <location>
        <begin position="258"/>
        <end position="293"/>
    </location>
</feature>
<feature type="compositionally biased region" description="Basic and acidic residues" evidence="1">
    <location>
        <begin position="191"/>
        <end position="207"/>
    </location>
</feature>
<accession>A0A165KHK7</accession>
<sequence>MSKTVHDVLAKRVIFDTSLPFDEVTARLDVELSREKAGPQLIQLLGTVKTREKLEQGLQEISGGKDFVLFAASSFENWRNAYHNQTVQVPKARQYILGNPLIAETMIAHDPYVPLGVPPRVLVAEKTDKSGTQIVYYLPSSIIAVSVDGNVKPELKAAAEILDAKLEALVTTIIAACTDADRCPVLPRSPAIDEPHASQEAEGEHEPGTSVSTIRGLRRLNIANLSMSASSSSDDTTVETGEPTAKAQQVGPSPPHSELPSPSSPSGDSVSSFPSEISSSFLFSSGPGSPPHSGHTRHSSLHGESDGELHDSTRGLIIPSLTLPAPAKLPTPYGQTLGDLRLLVLASRRAAASTAALVAHLLEENDDIVELGVWEEEAFGADDAAPRVTALRASTNWVEHRDAHGLEHTEPARNVEVVELPGYDPSDDAETILGRVLPAIHSPFQQVSEALHPEYAPSAILANLLSSGSTPLYTALILLLTSSPTLMEKSVLDALSPHVPVIVLPPLPAHPTYPFQTTYPLSNTSSAYSSPIYSSGSNSPCTTASLSFFRPATPHALRTGLFRTPETLARLRGEAAARFLRWREVERAVEKISPSASADTVRAPKSPVVMHARTKSAWDKAQWEAEWEGMLSQEIAVELRQRRRADTALAPVAREEAGENRPPAFSDLRVRRGSQCAPAPFDPLHVGSLFMFSLSLLGPLKSRVAQSLSFGKGGVESTSRATTSRSMGVGLGVALVGAFCAGIGLGLLIARV</sequence>
<keyword evidence="2" id="KW-1133">Transmembrane helix</keyword>
<evidence type="ECO:0000259" key="3">
    <source>
        <dbReference type="Pfam" id="PF03625"/>
    </source>
</evidence>
<dbReference type="AlphaFoldDB" id="A0A165KHK7"/>
<feature type="region of interest" description="Disordered" evidence="1">
    <location>
        <begin position="188"/>
        <end position="312"/>
    </location>
</feature>
<keyword evidence="2" id="KW-0812">Transmembrane</keyword>
<dbReference type="CDD" id="cd14797">
    <property type="entry name" value="DUF302"/>
    <property type="match status" value="1"/>
</dbReference>
<dbReference type="OrthoDB" id="3350156at2759"/>
<evidence type="ECO:0000256" key="2">
    <source>
        <dbReference type="SAM" id="Phobius"/>
    </source>
</evidence>
<evidence type="ECO:0000313" key="5">
    <source>
        <dbReference type="Proteomes" id="UP000076727"/>
    </source>
</evidence>
<dbReference type="Gene3D" id="3.30.310.70">
    <property type="entry name" value="TT1751-like domain"/>
    <property type="match status" value="1"/>
</dbReference>
<evidence type="ECO:0000256" key="1">
    <source>
        <dbReference type="SAM" id="MobiDB-lite"/>
    </source>
</evidence>
<evidence type="ECO:0000313" key="4">
    <source>
        <dbReference type="EMBL" id="KZT63144.1"/>
    </source>
</evidence>
<reference evidence="4 5" key="1">
    <citation type="journal article" date="2016" name="Mol. Biol. Evol.">
        <title>Comparative Genomics of Early-Diverging Mushroom-Forming Fungi Provides Insights into the Origins of Lignocellulose Decay Capabilities.</title>
        <authorList>
            <person name="Nagy L.G."/>
            <person name="Riley R."/>
            <person name="Tritt A."/>
            <person name="Adam C."/>
            <person name="Daum C."/>
            <person name="Floudas D."/>
            <person name="Sun H."/>
            <person name="Yadav J.S."/>
            <person name="Pangilinan J."/>
            <person name="Larsson K.H."/>
            <person name="Matsuura K."/>
            <person name="Barry K."/>
            <person name="Labutti K."/>
            <person name="Kuo R."/>
            <person name="Ohm R.A."/>
            <person name="Bhattacharya S.S."/>
            <person name="Shirouzu T."/>
            <person name="Yoshinaga Y."/>
            <person name="Martin F.M."/>
            <person name="Grigoriev I.V."/>
            <person name="Hibbett D.S."/>
        </authorList>
    </citation>
    <scope>NUCLEOTIDE SEQUENCE [LARGE SCALE GENOMIC DNA]</scope>
    <source>
        <strain evidence="4 5">L-15889</strain>
    </source>
</reference>
<keyword evidence="2" id="KW-0472">Membrane</keyword>
<keyword evidence="5" id="KW-1185">Reference proteome</keyword>
<name>A0A165KHK7_9APHY</name>
<dbReference type="Proteomes" id="UP000076727">
    <property type="component" value="Unassembled WGS sequence"/>
</dbReference>
<dbReference type="InterPro" id="IPR005180">
    <property type="entry name" value="DUF302"/>
</dbReference>
<feature type="domain" description="DUF302" evidence="3">
    <location>
        <begin position="87"/>
        <end position="136"/>
    </location>
</feature>
<organism evidence="4 5">
    <name type="scientific">Daedalea quercina L-15889</name>
    <dbReference type="NCBI Taxonomy" id="1314783"/>
    <lineage>
        <taxon>Eukaryota</taxon>
        <taxon>Fungi</taxon>
        <taxon>Dikarya</taxon>
        <taxon>Basidiomycota</taxon>
        <taxon>Agaricomycotina</taxon>
        <taxon>Agaricomycetes</taxon>
        <taxon>Polyporales</taxon>
        <taxon>Fomitopsis</taxon>
    </lineage>
</organism>
<feature type="compositionally biased region" description="Basic and acidic residues" evidence="1">
    <location>
        <begin position="301"/>
        <end position="312"/>
    </location>
</feature>
<feature type="transmembrane region" description="Helical" evidence="2">
    <location>
        <begin position="727"/>
        <end position="750"/>
    </location>
</feature>
<dbReference type="SUPFAM" id="SSF103247">
    <property type="entry name" value="TT1751-like"/>
    <property type="match status" value="1"/>
</dbReference>
<dbReference type="InterPro" id="IPR035923">
    <property type="entry name" value="TT1751-like_sf"/>
</dbReference>